<keyword evidence="3" id="KW-1185">Reference proteome</keyword>
<organism evidence="2 3">
    <name type="scientific">Natranaerobius trueperi</name>
    <dbReference type="NCBI Taxonomy" id="759412"/>
    <lineage>
        <taxon>Bacteria</taxon>
        <taxon>Bacillati</taxon>
        <taxon>Bacillota</taxon>
        <taxon>Clostridia</taxon>
        <taxon>Natranaerobiales</taxon>
        <taxon>Natranaerobiaceae</taxon>
        <taxon>Natranaerobius</taxon>
    </lineage>
</organism>
<dbReference type="SUPFAM" id="SSF69304">
    <property type="entry name" value="Tricorn protease N-terminal domain"/>
    <property type="match status" value="1"/>
</dbReference>
<gene>
    <name evidence="2" type="ORF">CDO51_02765</name>
</gene>
<dbReference type="Proteomes" id="UP000214588">
    <property type="component" value="Unassembled WGS sequence"/>
</dbReference>
<protein>
    <recommendedName>
        <fullName evidence="1">Prolow-density lipoprotein receptor-related protein 1-like beta-propeller domain-containing protein</fullName>
    </recommendedName>
</protein>
<reference evidence="2 3" key="1">
    <citation type="submission" date="2017-06" db="EMBL/GenBank/DDBJ databases">
        <title>Draft Genome Sequence of Natranaerobius trueperi halophilic, alkalithermophilic bacteria from soda lakes.</title>
        <authorList>
            <person name="Zhao B."/>
        </authorList>
    </citation>
    <scope>NUCLEOTIDE SEQUENCE [LARGE SCALE GENOMIC DNA]</scope>
    <source>
        <strain evidence="2 3">DSM 18760</strain>
    </source>
</reference>
<dbReference type="InterPro" id="IPR032485">
    <property type="entry name" value="LRP1-like_beta_prop"/>
</dbReference>
<accession>A0A226C1F6</accession>
<evidence type="ECO:0000313" key="3">
    <source>
        <dbReference type="Proteomes" id="UP000214588"/>
    </source>
</evidence>
<dbReference type="RefSeq" id="WP_089022775.1">
    <property type="nucleotide sequence ID" value="NZ_NIQC01000004.1"/>
</dbReference>
<comment type="caution">
    <text evidence="2">The sequence shown here is derived from an EMBL/GenBank/DDBJ whole genome shotgun (WGS) entry which is preliminary data.</text>
</comment>
<proteinExistence type="predicted"/>
<evidence type="ECO:0000259" key="1">
    <source>
        <dbReference type="Pfam" id="PF16472"/>
    </source>
</evidence>
<dbReference type="AlphaFoldDB" id="A0A226C1F6"/>
<dbReference type="OrthoDB" id="27389at2"/>
<dbReference type="EMBL" id="NIQC01000004">
    <property type="protein sequence ID" value="OWZ84444.1"/>
    <property type="molecule type" value="Genomic_DNA"/>
</dbReference>
<sequence>MNVVDDDIYYSNNDGIFRVNTDGVSKVQLSKHPSNSINVTNDYIFYINESDGWYNVYRMNKDGSEEVRIIDIRSFDLNIAEGKIYFQDSEGNIQTIPKNAPEITESRERENVNREDVQNKLKEIAVNMLGSAPKSESELPWIQNTSGSGINRVTYDHTVPYAQIQYKFLPDGENIHQYTREELVNLAEKDILNLLNELSKVQDIDYLIDRLIIYVDTPIETDEFKDETDDDLVEIWRSQFSVSISGKSLAEIDWESISVRELENQSNVEINLFN</sequence>
<feature type="domain" description="Prolow-density lipoprotein receptor-related protein 1-like beta-propeller" evidence="1">
    <location>
        <begin position="5"/>
        <end position="90"/>
    </location>
</feature>
<evidence type="ECO:0000313" key="2">
    <source>
        <dbReference type="EMBL" id="OWZ84444.1"/>
    </source>
</evidence>
<name>A0A226C1F6_9FIRM</name>
<dbReference type="Pfam" id="PF16472">
    <property type="entry name" value="DUF5050"/>
    <property type="match status" value="1"/>
</dbReference>